<proteinExistence type="predicted"/>
<keyword evidence="3" id="KW-1185">Reference proteome</keyword>
<dbReference type="Proteomes" id="UP001451606">
    <property type="component" value="Chromosome"/>
</dbReference>
<dbReference type="CDD" id="cd02109">
    <property type="entry name" value="arch_bact_SO_family_Moco"/>
    <property type="match status" value="1"/>
</dbReference>
<dbReference type="Gene3D" id="3.90.420.10">
    <property type="entry name" value="Oxidoreductase, molybdopterin-binding domain"/>
    <property type="match status" value="1"/>
</dbReference>
<accession>A0AAX4NFG9</accession>
<dbReference type="InterPro" id="IPR036374">
    <property type="entry name" value="OxRdtase_Mopterin-bd_sf"/>
</dbReference>
<dbReference type="GeneID" id="95967537"/>
<reference evidence="2 3" key="1">
    <citation type="submission" date="2023-09" db="EMBL/GenBank/DDBJ databases">
        <authorList>
            <person name="Golyshina O.V."/>
            <person name="Lunev E.A."/>
            <person name="Bargiela R."/>
            <person name="Gaines M.C."/>
            <person name="Daum B."/>
            <person name="Bale N.J."/>
            <person name="Koenen M."/>
            <person name="Sinninghe Damst J.S."/>
            <person name="Yakimov M."/>
            <person name="Golyshin P.N."/>
        </authorList>
    </citation>
    <scope>NUCLEOTIDE SEQUENCE [LARGE SCALE GENOMIC DNA]</scope>
    <source>
        <strain evidence="2 3">M1</strain>
    </source>
</reference>
<dbReference type="PANTHER" id="PTHR43032:SF4">
    <property type="entry name" value="OXIDOREDUCTASE MOLYBDOPTERIN-BINDING DOMAIN-CONTAINING PROTEIN"/>
    <property type="match status" value="1"/>
</dbReference>
<feature type="domain" description="Oxidoreductase molybdopterin-binding" evidence="1">
    <location>
        <begin position="22"/>
        <end position="167"/>
    </location>
</feature>
<evidence type="ECO:0000313" key="2">
    <source>
        <dbReference type="EMBL" id="WYY00241.1"/>
    </source>
</evidence>
<sequence>MEKTVPDGQRYIKNFILYSALDQPDVDIESYTLTVFGQTGKRLSFTYRELMEMDHISYTKDFHCVTGWSIKDVGWEGVSLKKLIDLAEPKGDPRWVMFHCMDEYSAPVPYEDAMGEDSIVALLMDGKPISQESGFPARPFIPHLYGWKSAKWLNGIEIMQDYEEGYWELRGYHSRGNVWENERFKSLFSRHLKRSPMTKKDK</sequence>
<dbReference type="EMBL" id="CP133772">
    <property type="protein sequence ID" value="WYY00241.1"/>
    <property type="molecule type" value="Genomic_DNA"/>
</dbReference>
<dbReference type="SUPFAM" id="SSF56524">
    <property type="entry name" value="Oxidoreductase molybdopterin-binding domain"/>
    <property type="match status" value="1"/>
</dbReference>
<dbReference type="RefSeq" id="WP_393972188.1">
    <property type="nucleotide sequence ID" value="NZ_CP133772.1"/>
</dbReference>
<dbReference type="InterPro" id="IPR000572">
    <property type="entry name" value="OxRdtase_Mopterin-bd_dom"/>
</dbReference>
<dbReference type="PANTHER" id="PTHR43032">
    <property type="entry name" value="PROTEIN-METHIONINE-SULFOXIDE REDUCTASE"/>
    <property type="match status" value="1"/>
</dbReference>
<name>A0AAX4NFG9_9ARCH</name>
<organism evidence="2 3">
    <name type="scientific">Oxyplasma meridianum</name>
    <dbReference type="NCBI Taxonomy" id="3073602"/>
    <lineage>
        <taxon>Archaea</taxon>
        <taxon>Methanobacteriati</taxon>
        <taxon>Thermoplasmatota</taxon>
        <taxon>Thermoplasmata</taxon>
        <taxon>Thermoplasmatales</taxon>
        <taxon>Thermoplasmataceae</taxon>
        <taxon>Oxyplasma</taxon>
    </lineage>
</organism>
<protein>
    <submittedName>
        <fullName evidence="2">Sulfite oxidase-like oxidoreductase</fullName>
    </submittedName>
</protein>
<dbReference type="AlphaFoldDB" id="A0AAX4NFG9"/>
<gene>
    <name evidence="2" type="ORF">OXIME_000804</name>
</gene>
<dbReference type="KEGG" id="omr:OXIME_000804"/>
<evidence type="ECO:0000259" key="1">
    <source>
        <dbReference type="Pfam" id="PF00174"/>
    </source>
</evidence>
<evidence type="ECO:0000313" key="3">
    <source>
        <dbReference type="Proteomes" id="UP001451606"/>
    </source>
</evidence>
<dbReference type="Pfam" id="PF00174">
    <property type="entry name" value="Oxidored_molyb"/>
    <property type="match status" value="1"/>
</dbReference>